<gene>
    <name evidence="2" type="ORF">TH63_05685</name>
</gene>
<dbReference type="Proteomes" id="UP000036458">
    <property type="component" value="Chromosome"/>
</dbReference>
<protein>
    <recommendedName>
        <fullName evidence="1">Sulfatase-modifying factor enzyme-like domain-containing protein</fullName>
    </recommendedName>
</protein>
<dbReference type="STRING" id="1379910.TH63_05685"/>
<proteinExistence type="predicted"/>
<accession>A0A0H4W498</accession>
<feature type="domain" description="Sulfatase-modifying factor enzyme-like" evidence="1">
    <location>
        <begin position="7"/>
        <end position="179"/>
    </location>
</feature>
<dbReference type="KEGG" id="ruf:TH63_05685"/>
<sequence>MAASAPPAGTIKVKDYYVDKTEILNVHWDEYVRLKGKDLTPDEVTLLLPYTPNQVYSLPENRFKPVVLITYEQALEYCQWRSEVVSKRYNRKITYRLPTPQEWQEIAQELLISEASQAQKDLKDTQKMMAKRDGAYTLLTTENPKEKLYHLMDNVSEMTSKKGVAMGLNNYDLYKLNGDAASEALLKTSTYSEPHPYMGFRCVAVVGKGF</sequence>
<dbReference type="InterPro" id="IPR042095">
    <property type="entry name" value="SUMF_sf"/>
</dbReference>
<dbReference type="EMBL" id="CP010777">
    <property type="protein sequence ID" value="AKQ45241.1"/>
    <property type="molecule type" value="Genomic_DNA"/>
</dbReference>
<evidence type="ECO:0000313" key="2">
    <source>
        <dbReference type="EMBL" id="AKQ45241.1"/>
    </source>
</evidence>
<evidence type="ECO:0000259" key="1">
    <source>
        <dbReference type="Pfam" id="PF03781"/>
    </source>
</evidence>
<dbReference type="Pfam" id="PF03781">
    <property type="entry name" value="FGE-sulfatase"/>
    <property type="match status" value="1"/>
</dbReference>
<evidence type="ECO:0000313" key="3">
    <source>
        <dbReference type="Proteomes" id="UP000036458"/>
    </source>
</evidence>
<dbReference type="InterPro" id="IPR005532">
    <property type="entry name" value="SUMF_dom"/>
</dbReference>
<dbReference type="AlphaFoldDB" id="A0A0H4W498"/>
<dbReference type="Gene3D" id="3.90.1580.10">
    <property type="entry name" value="paralog of FGE (formylglycine-generating enzyme)"/>
    <property type="match status" value="1"/>
</dbReference>
<keyword evidence="3" id="KW-1185">Reference proteome</keyword>
<dbReference type="PATRIC" id="fig|1379910.4.peg.1240"/>
<dbReference type="InterPro" id="IPR016187">
    <property type="entry name" value="CTDL_fold"/>
</dbReference>
<name>A0A0H4W498_9BACT</name>
<reference evidence="2 3" key="1">
    <citation type="submission" date="2015-01" db="EMBL/GenBank/DDBJ databases">
        <title>Rufibacter sp./DG31D/ whole genome sequencing.</title>
        <authorList>
            <person name="Kim M.K."/>
            <person name="Srinivasan S."/>
            <person name="Lee J.-J."/>
        </authorList>
    </citation>
    <scope>NUCLEOTIDE SEQUENCE [LARGE SCALE GENOMIC DNA]</scope>
    <source>
        <strain evidence="2 3">DG31D</strain>
    </source>
</reference>
<dbReference type="SUPFAM" id="SSF56436">
    <property type="entry name" value="C-type lectin-like"/>
    <property type="match status" value="1"/>
</dbReference>
<organism evidence="2 3">
    <name type="scientific">Rufibacter radiotolerans</name>
    <dbReference type="NCBI Taxonomy" id="1379910"/>
    <lineage>
        <taxon>Bacteria</taxon>
        <taxon>Pseudomonadati</taxon>
        <taxon>Bacteroidota</taxon>
        <taxon>Cytophagia</taxon>
        <taxon>Cytophagales</taxon>
        <taxon>Hymenobacteraceae</taxon>
        <taxon>Rufibacter</taxon>
    </lineage>
</organism>